<comment type="caution">
    <text evidence="5">The sequence shown here is derived from an EMBL/GenBank/DDBJ whole genome shotgun (WGS) entry which is preliminary data.</text>
</comment>
<dbReference type="InterPro" id="IPR002139">
    <property type="entry name" value="Ribo/fructo_kinase"/>
</dbReference>
<keyword evidence="6" id="KW-1185">Reference proteome</keyword>
<dbReference type="SUPFAM" id="SSF53613">
    <property type="entry name" value="Ribokinase-like"/>
    <property type="match status" value="1"/>
</dbReference>
<feature type="domain" description="Carbohydrate kinase PfkB" evidence="4">
    <location>
        <begin position="16"/>
        <end position="307"/>
    </location>
</feature>
<dbReference type="RefSeq" id="WP_378091139.1">
    <property type="nucleotide sequence ID" value="NZ_JBHSEP010000001.1"/>
</dbReference>
<sequence>MFNYEDRLSFPNREIDLLTIGDLLVDMISADYDENVDCDTYNRYFGGSPSNIAMNVSKLGIRALVASTVGDDGLGKFLVKHLEEQGIDTRCIQQANHATSMVVVTKSKKTPVPIFYRDADYHLAYTPELDQALDSAKIVHFSCWPISMQPARGTMERVIEKARKQGAIIGFDPNYHPMIWAKGEDGVEYVKSIIRQVDIVKPSEVDAERLFGADSYENQLERFLELGAKLVVMTLGEDGALVSNGKETLKFKTMATEVIDTTGAGDAFWAGFYSSLVKGSTIREALQAGFAVSAFKLKYTGAVANLPRLEQIKEMYQLV</sequence>
<evidence type="ECO:0000313" key="5">
    <source>
        <dbReference type="EMBL" id="MFC4596721.1"/>
    </source>
</evidence>
<evidence type="ECO:0000256" key="2">
    <source>
        <dbReference type="ARBA" id="ARBA00022679"/>
    </source>
</evidence>
<dbReference type="Gene3D" id="3.40.1190.30">
    <property type="match status" value="1"/>
</dbReference>
<dbReference type="Pfam" id="PF00294">
    <property type="entry name" value="PfkB"/>
    <property type="match status" value="1"/>
</dbReference>
<dbReference type="EC" id="2.7.1.-" evidence="5"/>
<dbReference type="InterPro" id="IPR011611">
    <property type="entry name" value="PfkB_dom"/>
</dbReference>
<dbReference type="GO" id="GO:0016301">
    <property type="term" value="F:kinase activity"/>
    <property type="evidence" value="ECO:0007669"/>
    <property type="project" value="UniProtKB-KW"/>
</dbReference>
<evidence type="ECO:0000256" key="1">
    <source>
        <dbReference type="ARBA" id="ARBA00010688"/>
    </source>
</evidence>
<keyword evidence="2 5" id="KW-0808">Transferase</keyword>
<name>A0ABV9F4Q6_9BACL</name>
<dbReference type="PRINTS" id="PR00990">
    <property type="entry name" value="RIBOKINASE"/>
</dbReference>
<dbReference type="PANTHER" id="PTHR43085">
    <property type="entry name" value="HEXOKINASE FAMILY MEMBER"/>
    <property type="match status" value="1"/>
</dbReference>
<dbReference type="InterPro" id="IPR029056">
    <property type="entry name" value="Ribokinase-like"/>
</dbReference>
<dbReference type="Proteomes" id="UP001596028">
    <property type="component" value="Unassembled WGS sequence"/>
</dbReference>
<dbReference type="Gene3D" id="3.40.1620.20">
    <property type="match status" value="1"/>
</dbReference>
<dbReference type="EMBL" id="JBHSEP010000001">
    <property type="protein sequence ID" value="MFC4596721.1"/>
    <property type="molecule type" value="Genomic_DNA"/>
</dbReference>
<accession>A0ABV9F4Q6</accession>
<dbReference type="CDD" id="cd01166">
    <property type="entry name" value="KdgK"/>
    <property type="match status" value="1"/>
</dbReference>
<dbReference type="InterPro" id="IPR002173">
    <property type="entry name" value="Carboh/pur_kinase_PfkB_CS"/>
</dbReference>
<comment type="similarity">
    <text evidence="1">Belongs to the carbohydrate kinase PfkB family.</text>
</comment>
<gene>
    <name evidence="5" type="ORF">ACFO3S_00595</name>
</gene>
<dbReference type="Gene3D" id="6.10.140.490">
    <property type="match status" value="1"/>
</dbReference>
<organism evidence="5 6">
    <name type="scientific">Cohnella hongkongensis</name>
    <dbReference type="NCBI Taxonomy" id="178337"/>
    <lineage>
        <taxon>Bacteria</taxon>
        <taxon>Bacillati</taxon>
        <taxon>Bacillota</taxon>
        <taxon>Bacilli</taxon>
        <taxon>Bacillales</taxon>
        <taxon>Paenibacillaceae</taxon>
        <taxon>Cohnella</taxon>
    </lineage>
</organism>
<evidence type="ECO:0000259" key="4">
    <source>
        <dbReference type="Pfam" id="PF00294"/>
    </source>
</evidence>
<reference evidence="6" key="1">
    <citation type="journal article" date="2019" name="Int. J. Syst. Evol. Microbiol.">
        <title>The Global Catalogue of Microorganisms (GCM) 10K type strain sequencing project: providing services to taxonomists for standard genome sequencing and annotation.</title>
        <authorList>
            <consortium name="The Broad Institute Genomics Platform"/>
            <consortium name="The Broad Institute Genome Sequencing Center for Infectious Disease"/>
            <person name="Wu L."/>
            <person name="Ma J."/>
        </authorList>
    </citation>
    <scope>NUCLEOTIDE SEQUENCE [LARGE SCALE GENOMIC DNA]</scope>
    <source>
        <strain evidence="6">CCUG 49571</strain>
    </source>
</reference>
<proteinExistence type="inferred from homology"/>
<evidence type="ECO:0000313" key="6">
    <source>
        <dbReference type="Proteomes" id="UP001596028"/>
    </source>
</evidence>
<protein>
    <submittedName>
        <fullName evidence="5">Carbohydrate kinase family protein</fullName>
        <ecNumber evidence="5">2.7.1.-</ecNumber>
    </submittedName>
</protein>
<dbReference type="PANTHER" id="PTHR43085:SF57">
    <property type="entry name" value="CARBOHYDRATE KINASE PFKB DOMAIN-CONTAINING PROTEIN"/>
    <property type="match status" value="1"/>
</dbReference>
<keyword evidence="3 5" id="KW-0418">Kinase</keyword>
<dbReference type="PROSITE" id="PS00583">
    <property type="entry name" value="PFKB_KINASES_1"/>
    <property type="match status" value="1"/>
</dbReference>
<evidence type="ECO:0000256" key="3">
    <source>
        <dbReference type="ARBA" id="ARBA00022777"/>
    </source>
</evidence>
<dbReference type="InterPro" id="IPR050306">
    <property type="entry name" value="PfkB_Carbo_kinase"/>
</dbReference>